<accession>A0A0V0R8S9</accession>
<sequence>MGDTQKWDPQVQPDFGKLNKLDKLLLKIDQDIQKRIKDQDQIQYMETLKKTHDIYQLVLGELQYQLGELELNQYGKIILKIFTGQNTLLNILLKMRTNLDFNPDTILEGLADMQRKRKNMRRNSFGDTKDQNFNEVKNQMIPGYKFGKIEKLDLDKPVRMFKDAFTDTNIDQEEARNPKLIQKKLEELEQIKNDFKNNKDDVKDFLQAVKANTLDLDPSNADKQLKSVLKDLNKKRKDAELLELEGENLLRDEEDIRKNLGNFGDSLKNNMNNKNNQNQQVLPQNLAHNQRIVDGKIVTIEQITNSTMTDPDRLLQEMQKMKIEQKANQRNLQDLEKKMKQVQREADIKHEQLQKSQQKLQEAEFQMEKMRKEDKKKSDESQKHLVMGENEKDKFKKLTEENIRMKLKLKELLDTIMQLDQENKDNMKNFRNFIMSDPSLTEEQKRRLLGKVEDLFTSKISSKINMRELEQMSKIDANMLKDKFIKDALGGDPLAIIKNIKQQEKQKQLNRQKVGYNPDFDPELLGENEAIVKRKIKKKIKRLNSQGQWEEIEVEVEEEVVIDKLTGKQIRKREIEQPGPKMDPTMHAFLNKHGGMAVAGAKFKKPEMPGKRPVRKDGQPVVEGEWFEDENGKKVRMIKDKNGNEFFEQEEEYTDENGNVQKRVKKMKFKKDQYGNDVTEEEYVDPKTGQKVKIEKRVLKDKDGNKLYEEVTTDEFGNKTIKRTKVKKDKDGNEIIEDEYTDQYGYKKIVKTKVTKDKNGKDIITQEIINEDGTKTVITEKFDEFGNKIITKEIINKDGTKTIVTEKVDQEGNKTVKEEFVDKKGNKKVVKEKKMKMGADGKIQIEETVFGKNGKPIKKNIRVEQDKDGNQVQIEETEDENGNKFTKTTKKIKDEDGNEVIVEESTDQFGNKITKTKKQIIDEDGNQVIVEETLDSNGNKITKKTKKFVDKEGNEVVEEEIVGSDGKKMIVRKKINKDGTVEEEYIDPKTGEKKIIKRKIDKDGKEIVEETVIDKNGKKTVSTKVISKDKNGNAVVQETFIDKNGKIQNTVKKITKGKDGQDIIEEITTDANGKQINKKINKYKDKDGNDITEEETIGADGKKQKIKRKEYVDQDGKKVMEEEVIGADGKISKVMKKEYTDQDGNKIIEEEIIDENGNKVIRKRKINQDGSESVEETKIGKNGKKEVTRKEINKDGMVKETKINADGTVETKIYKNGFDDKAVQTGSTGPIVSSLEDCLRNMGLTDQQIQIIAEAIRKYIQTGEPIILGDEDMARLKLEKAHHDKQLAEFKKQKTVDSQSNFRKQGKKVNDSDDEDLEVLDDDQDEDVQMEKLYKNMKSQGGQVADLQRAIRNQLGLNGDQEIDLNMFKEYVNKLKQVHGKCGENCPHLKRWYARLGFTLQKYKRRFLKMKDAKIKGFERKLPKI</sequence>
<name>A0A0V0R8S9_PSEPJ</name>
<organism evidence="3 4">
    <name type="scientific">Pseudocohnilembus persalinus</name>
    <name type="common">Ciliate</name>
    <dbReference type="NCBI Taxonomy" id="266149"/>
    <lineage>
        <taxon>Eukaryota</taxon>
        <taxon>Sar</taxon>
        <taxon>Alveolata</taxon>
        <taxon>Ciliophora</taxon>
        <taxon>Intramacronucleata</taxon>
        <taxon>Oligohymenophorea</taxon>
        <taxon>Scuticociliatia</taxon>
        <taxon>Philasterida</taxon>
        <taxon>Pseudocohnilembidae</taxon>
        <taxon>Pseudocohnilembus</taxon>
    </lineage>
</organism>
<dbReference type="InParanoid" id="A0A0V0R8S9"/>
<feature type="compositionally biased region" description="Basic and acidic residues" evidence="2">
    <location>
        <begin position="338"/>
        <end position="353"/>
    </location>
</feature>
<keyword evidence="1" id="KW-0175">Coiled coil</keyword>
<comment type="caution">
    <text evidence="3">The sequence shown here is derived from an EMBL/GenBank/DDBJ whole genome shotgun (WGS) entry which is preliminary data.</text>
</comment>
<keyword evidence="4" id="KW-1185">Reference proteome</keyword>
<evidence type="ECO:0000313" key="3">
    <source>
        <dbReference type="EMBL" id="KRX10902.1"/>
    </source>
</evidence>
<evidence type="ECO:0000256" key="1">
    <source>
        <dbReference type="SAM" id="Coils"/>
    </source>
</evidence>
<gene>
    <name evidence="3" type="ORF">PPERSA_12026</name>
</gene>
<dbReference type="Proteomes" id="UP000054937">
    <property type="component" value="Unassembled WGS sequence"/>
</dbReference>
<evidence type="ECO:0000313" key="4">
    <source>
        <dbReference type="Proteomes" id="UP000054937"/>
    </source>
</evidence>
<proteinExistence type="predicted"/>
<reference evidence="3 4" key="1">
    <citation type="journal article" date="2015" name="Sci. Rep.">
        <title>Genome of the facultative scuticociliatosis pathogen Pseudocohnilembus persalinus provides insight into its virulence through horizontal gene transfer.</title>
        <authorList>
            <person name="Xiong J."/>
            <person name="Wang G."/>
            <person name="Cheng J."/>
            <person name="Tian M."/>
            <person name="Pan X."/>
            <person name="Warren A."/>
            <person name="Jiang C."/>
            <person name="Yuan D."/>
            <person name="Miao W."/>
        </authorList>
    </citation>
    <scope>NUCLEOTIDE SEQUENCE [LARGE SCALE GENOMIC DNA]</scope>
    <source>
        <strain evidence="3">36N120E</strain>
    </source>
</reference>
<dbReference type="OMA" id="KHEVNDA"/>
<feature type="compositionally biased region" description="Basic and acidic residues" evidence="2">
    <location>
        <begin position="366"/>
        <end position="383"/>
    </location>
</feature>
<feature type="coiled-coil region" evidence="1">
    <location>
        <begin position="181"/>
        <end position="252"/>
    </location>
</feature>
<dbReference type="OrthoDB" id="299077at2759"/>
<feature type="region of interest" description="Disordered" evidence="2">
    <location>
        <begin position="338"/>
        <end position="388"/>
    </location>
</feature>
<evidence type="ECO:0000256" key="2">
    <source>
        <dbReference type="SAM" id="MobiDB-lite"/>
    </source>
</evidence>
<dbReference type="EMBL" id="LDAU01000013">
    <property type="protein sequence ID" value="KRX10902.1"/>
    <property type="molecule type" value="Genomic_DNA"/>
</dbReference>
<feature type="region of interest" description="Disordered" evidence="2">
    <location>
        <begin position="1291"/>
        <end position="1316"/>
    </location>
</feature>
<protein>
    <submittedName>
        <fullName evidence="3">Uncharacterized protein</fullName>
    </submittedName>
</protein>